<dbReference type="EMBL" id="BSRX01000042">
    <property type="protein sequence ID" value="GLW57739.1"/>
    <property type="molecule type" value="Genomic_DNA"/>
</dbReference>
<name>A0A9W6PMT3_9ACTN</name>
<feature type="compositionally biased region" description="Low complexity" evidence="1">
    <location>
        <begin position="260"/>
        <end position="280"/>
    </location>
</feature>
<evidence type="ECO:0000313" key="4">
    <source>
        <dbReference type="Proteomes" id="UP001165143"/>
    </source>
</evidence>
<feature type="signal peptide" evidence="2">
    <location>
        <begin position="1"/>
        <end position="25"/>
    </location>
</feature>
<comment type="caution">
    <text evidence="3">The sequence shown here is derived from an EMBL/GenBank/DDBJ whole genome shotgun (WGS) entry which is preliminary data.</text>
</comment>
<reference evidence="3" key="1">
    <citation type="submission" date="2023-02" db="EMBL/GenBank/DDBJ databases">
        <title>Kitasatospora phosalacinea NBRC 14362.</title>
        <authorList>
            <person name="Ichikawa N."/>
            <person name="Sato H."/>
            <person name="Tonouchi N."/>
        </authorList>
    </citation>
    <scope>NUCLEOTIDE SEQUENCE</scope>
    <source>
        <strain evidence="3">NBRC 14362</strain>
    </source>
</reference>
<evidence type="ECO:0000256" key="1">
    <source>
        <dbReference type="SAM" id="MobiDB-lite"/>
    </source>
</evidence>
<dbReference type="OrthoDB" id="4336783at2"/>
<dbReference type="PROSITE" id="PS51257">
    <property type="entry name" value="PROKAR_LIPOPROTEIN"/>
    <property type="match status" value="1"/>
</dbReference>
<evidence type="ECO:0008006" key="5">
    <source>
        <dbReference type="Google" id="ProtNLM"/>
    </source>
</evidence>
<organism evidence="3 4">
    <name type="scientific">Kitasatospora phosalacinea</name>
    <dbReference type="NCBI Taxonomy" id="2065"/>
    <lineage>
        <taxon>Bacteria</taxon>
        <taxon>Bacillati</taxon>
        <taxon>Actinomycetota</taxon>
        <taxon>Actinomycetes</taxon>
        <taxon>Kitasatosporales</taxon>
        <taxon>Streptomycetaceae</taxon>
        <taxon>Kitasatospora</taxon>
    </lineage>
</organism>
<protein>
    <recommendedName>
        <fullName evidence="5">Lipoprotein</fullName>
    </recommendedName>
</protein>
<evidence type="ECO:0000256" key="2">
    <source>
        <dbReference type="SAM" id="SignalP"/>
    </source>
</evidence>
<dbReference type="Proteomes" id="UP001165143">
    <property type="component" value="Unassembled WGS sequence"/>
</dbReference>
<evidence type="ECO:0000313" key="3">
    <source>
        <dbReference type="EMBL" id="GLW57739.1"/>
    </source>
</evidence>
<sequence length="280" mass="28505">MRTRPPRTVRFTCVLLGLPVLLAVAGCRSPGGLEDAGAARPVRAHPSAQPLWPSTVAAAPPVSTYGINALARANPLVPLPGLAFDTLAGADARTVLAADPALTPDERAVLDGGCTGCEVRPAQYRDLDGDGGPELLTAVLSATGPDGPRAVLHVYALRGRQVLPVLAAPAPPTFTAETVGTDLLVRDPGAPFTETVRTYRWSGDRLALADQRIKVLGAPGDTPGCLATAVCEPTTSLVVVAPTTGPVPTPTAAPAPTPAAGPEADPAGTTAVRPTPTRTR</sequence>
<feature type="region of interest" description="Disordered" evidence="1">
    <location>
        <begin position="247"/>
        <end position="280"/>
    </location>
</feature>
<gene>
    <name evidence="3" type="ORF">Kpho01_57500</name>
</gene>
<feature type="chain" id="PRO_5040898469" description="Lipoprotein" evidence="2">
    <location>
        <begin position="26"/>
        <end position="280"/>
    </location>
</feature>
<accession>A0A9W6PMT3</accession>
<keyword evidence="2" id="KW-0732">Signal</keyword>
<proteinExistence type="predicted"/>
<feature type="compositionally biased region" description="Pro residues" evidence="1">
    <location>
        <begin position="247"/>
        <end position="259"/>
    </location>
</feature>
<dbReference type="AlphaFoldDB" id="A0A9W6PMT3"/>
<dbReference type="RefSeq" id="WP_033255903.1">
    <property type="nucleotide sequence ID" value="NZ_BSRX01000042.1"/>
</dbReference>